<feature type="compositionally biased region" description="Basic and acidic residues" evidence="1">
    <location>
        <begin position="178"/>
        <end position="203"/>
    </location>
</feature>
<proteinExistence type="predicted"/>
<feature type="region of interest" description="Disordered" evidence="1">
    <location>
        <begin position="453"/>
        <end position="481"/>
    </location>
</feature>
<gene>
    <name evidence="2" type="ORF">OD750_006710</name>
</gene>
<evidence type="ECO:0000256" key="1">
    <source>
        <dbReference type="SAM" id="MobiDB-lite"/>
    </source>
</evidence>
<feature type="compositionally biased region" description="Basic residues" evidence="1">
    <location>
        <begin position="204"/>
        <end position="213"/>
    </location>
</feature>
<protein>
    <submittedName>
        <fullName evidence="2">Uncharacterized protein</fullName>
    </submittedName>
</protein>
<sequence length="481" mass="53810">MRRAVSVSFASSAARAAPVFLDVERAGRIGRRLAAEHRDHRIRRRARRGDRIGPTRRRDARHAAVRTRAQAERPLPVAIGRGVAHDHRDVAERLAQRVALRVGVVAGLAQHREHAFARGHRDAAGAQALGDEIHAAEPHPRLFGAVRSGQRQHQRGLRARGMQRRGAYRGRSRRLAHARREESPQPRDDEHGGDRDDQCDARARPRGRRRRLRRQFDDEAVRPRHRRERRIGETFPDVIGNGVGEDQGDRLRRCDPAIAEARHRRYRMLRGAVVVDRAARAQHELAELHVGHVDAAVHGRRELVAADGALALLDEIHEQIEHAPRTRHGLAVARQFARRGVQPESTEAVDRRLRKHSVVRLRLRSFGPRYSVRGPRNHSMRVQPRHTKHVALRLAQARSNNSAKVVLSFALRLSKRSPPQCAQTSARPATLTRPSSSSTCVVITSMVFGSNMEDSSTAALPRPSKYAAGGAIRPGPADTAQ</sequence>
<evidence type="ECO:0000313" key="3">
    <source>
        <dbReference type="Proteomes" id="UP001139971"/>
    </source>
</evidence>
<feature type="compositionally biased region" description="Basic residues" evidence="1">
    <location>
        <begin position="150"/>
        <end position="177"/>
    </location>
</feature>
<comment type="caution">
    <text evidence="2">The sequence shown here is derived from an EMBL/GenBank/DDBJ whole genome shotgun (WGS) entry which is preliminary data.</text>
</comment>
<feature type="region of interest" description="Disordered" evidence="1">
    <location>
        <begin position="142"/>
        <end position="229"/>
    </location>
</feature>
<organism evidence="2 3">
    <name type="scientific">Tahibacter soli</name>
    <dbReference type="NCBI Taxonomy" id="2983605"/>
    <lineage>
        <taxon>Bacteria</taxon>
        <taxon>Pseudomonadati</taxon>
        <taxon>Pseudomonadota</taxon>
        <taxon>Gammaproteobacteria</taxon>
        <taxon>Lysobacterales</taxon>
        <taxon>Rhodanobacteraceae</taxon>
        <taxon>Tahibacter</taxon>
    </lineage>
</organism>
<reference evidence="2" key="1">
    <citation type="submission" date="2023-02" db="EMBL/GenBank/DDBJ databases">
        <title>Tahibacter soli sp. nov. isolated from soil.</title>
        <authorList>
            <person name="Baek J.H."/>
            <person name="Lee J.K."/>
            <person name="Choi D.G."/>
            <person name="Jeon C.O."/>
        </authorList>
    </citation>
    <scope>NUCLEOTIDE SEQUENCE</scope>
    <source>
        <strain evidence="2">BL</strain>
    </source>
</reference>
<dbReference type="Proteomes" id="UP001139971">
    <property type="component" value="Unassembled WGS sequence"/>
</dbReference>
<dbReference type="AlphaFoldDB" id="A0A9X4BH12"/>
<accession>A0A9X4BH12</accession>
<name>A0A9X4BH12_9GAMM</name>
<keyword evidence="3" id="KW-1185">Reference proteome</keyword>
<evidence type="ECO:0000313" key="2">
    <source>
        <dbReference type="EMBL" id="MDC8012236.1"/>
    </source>
</evidence>
<dbReference type="EMBL" id="JAOVZO020000003">
    <property type="protein sequence ID" value="MDC8012236.1"/>
    <property type="molecule type" value="Genomic_DNA"/>
</dbReference>